<dbReference type="STRING" id="670580.A0A1X6N543"/>
<feature type="compositionally biased region" description="Polar residues" evidence="1">
    <location>
        <begin position="454"/>
        <end position="465"/>
    </location>
</feature>
<dbReference type="AlphaFoldDB" id="A0A1X6N543"/>
<organism evidence="2 3">
    <name type="scientific">Postia placenta MAD-698-R-SB12</name>
    <dbReference type="NCBI Taxonomy" id="670580"/>
    <lineage>
        <taxon>Eukaryota</taxon>
        <taxon>Fungi</taxon>
        <taxon>Dikarya</taxon>
        <taxon>Basidiomycota</taxon>
        <taxon>Agaricomycotina</taxon>
        <taxon>Agaricomycetes</taxon>
        <taxon>Polyporales</taxon>
        <taxon>Adustoporiaceae</taxon>
        <taxon>Rhodonia</taxon>
    </lineage>
</organism>
<dbReference type="GeneID" id="36329992"/>
<dbReference type="OrthoDB" id="10273242at2759"/>
<name>A0A1X6N543_9APHY</name>
<dbReference type="RefSeq" id="XP_024340444.1">
    <property type="nucleotide sequence ID" value="XM_024485043.1"/>
</dbReference>
<feature type="region of interest" description="Disordered" evidence="1">
    <location>
        <begin position="46"/>
        <end position="70"/>
    </location>
</feature>
<dbReference type="Proteomes" id="UP000194127">
    <property type="component" value="Unassembled WGS sequence"/>
</dbReference>
<protein>
    <submittedName>
        <fullName evidence="2">Uncharacterized protein</fullName>
    </submittedName>
</protein>
<keyword evidence="3" id="KW-1185">Reference proteome</keyword>
<evidence type="ECO:0000256" key="1">
    <source>
        <dbReference type="SAM" id="MobiDB-lite"/>
    </source>
</evidence>
<evidence type="ECO:0000313" key="2">
    <source>
        <dbReference type="EMBL" id="OSX63650.1"/>
    </source>
</evidence>
<proteinExistence type="predicted"/>
<reference evidence="2 3" key="1">
    <citation type="submission" date="2017-04" db="EMBL/GenBank/DDBJ databases">
        <title>Genome Sequence of the Model Brown-Rot Fungus Postia placenta SB12.</title>
        <authorList>
            <consortium name="DOE Joint Genome Institute"/>
            <person name="Gaskell J."/>
            <person name="Kersten P."/>
            <person name="Larrondo L.F."/>
            <person name="Canessa P."/>
            <person name="Martinez D."/>
            <person name="Hibbett D."/>
            <person name="Schmoll M."/>
            <person name="Kubicek C.P."/>
            <person name="Martinez A.T."/>
            <person name="Yadav J."/>
            <person name="Master E."/>
            <person name="Magnuson J.K."/>
            <person name="James T."/>
            <person name="Yaver D."/>
            <person name="Berka R."/>
            <person name="Labutti K."/>
            <person name="Lipzen A."/>
            <person name="Aerts A."/>
            <person name="Barry K."/>
            <person name="Henrissat B."/>
            <person name="Blanchette R."/>
            <person name="Grigoriev I."/>
            <person name="Cullen D."/>
        </authorList>
    </citation>
    <scope>NUCLEOTIDE SEQUENCE [LARGE SCALE GENOMIC DNA]</scope>
    <source>
        <strain evidence="2 3">MAD-698-R-SB12</strain>
    </source>
</reference>
<evidence type="ECO:0000313" key="3">
    <source>
        <dbReference type="Proteomes" id="UP000194127"/>
    </source>
</evidence>
<accession>A0A1X6N543</accession>
<feature type="region of interest" description="Disordered" evidence="1">
    <location>
        <begin position="444"/>
        <end position="517"/>
    </location>
</feature>
<gene>
    <name evidence="2" type="ORF">POSPLADRAFT_1139497</name>
</gene>
<dbReference type="EMBL" id="KZ110595">
    <property type="protein sequence ID" value="OSX63650.1"/>
    <property type="molecule type" value="Genomic_DNA"/>
</dbReference>
<sequence>MTIRVGREFIKRPLHYEHVLHVDALAHIPVIRLAHLDAVKPVFPHNERESPVEGIPRLPKRKRSADTKTDELPAKKIRMSVLISEASKAESGVPFGPHPRCMITGYNYHFGFVADKVNRKIDCITRNMRTDYNALRCHMPANIIFLRRDLRELWETNRLLIIPHPDHLKSPLQYGTAYKYCIIAEDEHLPDSCTTMGHSITPSVMTAPCSYRSLGWLELKANLRLTIFRAGQKLSKRPLHYQHVLRGLLPHKEVNYAYSIVWRYLSWTDPLSYEMVPGRRLWSTGELSACPDDSFRSFKKQYCSPLLDDDTVRFPRRFRPIVSGMKRKRSGDTRVGTQAYTVEKYAQLEASIRQWCLNCDQARDEWTMGPPAEPKDAEMLAYRQEEAGNVQPVVQDLLLLEDHFSRHGSWYRFAEWWPLWPAFPPQIPPRVVISNRICNSVVDGSRDQMGGSARHSSGSADTASLTHRPPGPRQHAAHRPAVHGPSLDPKSRQGGASGSPCRGRSRERTLSAAGGTEDGAGVEAAVVSLRWSDFEGSECASGLTAATAVKALEEAQRRGHAQALVQDLEGDLLALDLDRRQFGEALVILLDRSRRAIGTWLLLAAEDESRRTVSEVDVEEVLGVEGVNKALTHSHDGREEGECIVGVRTTRPLGEETRGSFDLMSRLEVE</sequence>